<dbReference type="AlphaFoldDB" id="G4YYF1"/>
<dbReference type="GO" id="GO:0005634">
    <property type="term" value="C:nucleus"/>
    <property type="evidence" value="ECO:0007669"/>
    <property type="project" value="UniProtKB-SubCell"/>
</dbReference>
<keyword evidence="4" id="KW-0779">Telomere</keyword>
<dbReference type="STRING" id="1094619.G4YYF1"/>
<dbReference type="PANTHER" id="PTHR22928">
    <property type="entry name" value="TELOMERE-ASSOCIATED PROTEIN RIF1"/>
    <property type="match status" value="1"/>
</dbReference>
<feature type="compositionally biased region" description="Basic and acidic residues" evidence="7">
    <location>
        <begin position="1007"/>
        <end position="1016"/>
    </location>
</feature>
<dbReference type="PANTHER" id="PTHR22928:SF3">
    <property type="entry name" value="TELOMERE-ASSOCIATED PROTEIN RIF1"/>
    <property type="match status" value="1"/>
</dbReference>
<evidence type="ECO:0000313" key="9">
    <source>
        <dbReference type="EMBL" id="EGZ23894.1"/>
    </source>
</evidence>
<feature type="domain" description="Telomere-associated protein Rif1 N-terminal" evidence="8">
    <location>
        <begin position="25"/>
        <end position="339"/>
    </location>
</feature>
<name>G4YYF1_PHYSP</name>
<evidence type="ECO:0000256" key="5">
    <source>
        <dbReference type="ARBA" id="ARBA00023242"/>
    </source>
</evidence>
<organism evidence="9 10">
    <name type="scientific">Phytophthora sojae (strain P6497)</name>
    <name type="common">Soybean stem and root rot agent</name>
    <name type="synonym">Phytophthora megasperma f. sp. glycines</name>
    <dbReference type="NCBI Taxonomy" id="1094619"/>
    <lineage>
        <taxon>Eukaryota</taxon>
        <taxon>Sar</taxon>
        <taxon>Stramenopiles</taxon>
        <taxon>Oomycota</taxon>
        <taxon>Peronosporomycetes</taxon>
        <taxon>Peronosporales</taxon>
        <taxon>Peronosporaceae</taxon>
        <taxon>Phytophthora</taxon>
    </lineage>
</organism>
<evidence type="ECO:0000256" key="7">
    <source>
        <dbReference type="SAM" id="MobiDB-lite"/>
    </source>
</evidence>
<feature type="compositionally biased region" description="Polar residues" evidence="7">
    <location>
        <begin position="915"/>
        <end position="925"/>
    </location>
</feature>
<evidence type="ECO:0000313" key="10">
    <source>
        <dbReference type="Proteomes" id="UP000002640"/>
    </source>
</evidence>
<feature type="region of interest" description="Disordered" evidence="7">
    <location>
        <begin position="746"/>
        <end position="834"/>
    </location>
</feature>
<accession>G4YYF1</accession>
<keyword evidence="6" id="KW-0131">Cell cycle</keyword>
<dbReference type="GO" id="GO:0000723">
    <property type="term" value="P:telomere maintenance"/>
    <property type="evidence" value="ECO:0007669"/>
    <property type="project" value="TreeGrafter"/>
</dbReference>
<protein>
    <recommendedName>
        <fullName evidence="8">Telomere-associated protein Rif1 N-terminal domain-containing protein</fullName>
    </recommendedName>
</protein>
<keyword evidence="5" id="KW-0539">Nucleus</keyword>
<dbReference type="Proteomes" id="UP000002640">
    <property type="component" value="Unassembled WGS sequence"/>
</dbReference>
<sequence length="1123" mass="125034">MEAAETQLARALAALTERDFPQSRGRETRLDAYLQLEELLLLEDSEASVQRLRAHVSPLLGEFRFDLQRSTLSDELQAALRCLSYFMHHLNLAAAFSDEHMAFFLGELARLLFATQDQNIYKLCLWCLTVQNFPAERHKFLPQTVEGLVQAVVNPFKSRAIEVQALKGLHLLMVKYPEQVAVNGAVLGIYVRPIASRLASSELSTRTQARLVLTEASKHLPQWTKETLAMVQECTQKYVLPVMKMHMDRDRHKDAVHLWQLALVLLRSRFSADLAMLNQVLYVPEQCMEDDDAAVRLMAMQAWADLVDVFRDAKLWLFQKAIVSLLVWPIMVSLKEERLLNIAEAAFGSWRKIVRIAVQDFNAFCDSDESVTQNLPGWRKWFSELVMSPILTVMKNRSGTRDGRNSTLELEKFITFAKQLWEFEEGRSDKDKSSPSSRCESSSSTTMGGSSMDGSGGTDTAQTLSLDLRVLRMCIDFTFGILTSRSDVPAPTDQSGQNLEIPVSQVVVASVGFGLEWELRLLAPLVSGVANPSDLQTVVLHPKSKLLGHIVRRMDYLKEMYAQCLMVLKKWDHTEAGERGIDFSARTNALPYLVLNLLFEYAVFVDDMNNDHGDGKQSTLTSLDIVVKKLVASIRASTSHRSRGMDSIICFGEEAIRAAHELYDDNTLEADKTSMLDELVRISTKLTEHTFESQQNASLLLDLHQSHQSVVIPPSASTATPSDSFDVVEKRAVIVGQVSDYVSASLDTSTSSPCLLSGEVATMPSASPVDPSPTPSADEKDQSASAPVTPQKAKTLDELESRSSVSKEQLPPAGAQSAPPKLAAQNGGNPKRPNLKVSQCIYPDLVGCTEGLASLYRHFPMGFRPFFSFYKVKTIGDLSALPVERVRTFGLKEPVSTVRRALEEFNGRKDRMKSLNGSPFRQRSGSATASPAIPTPAPHNPPKRPFQLEAGGIAPLALEKRQNKRTKRSLVLDGVNGDDQEEESGRTRRKPKLADRVTFCLQSGETGETRITRPGEDSQDQLKPSEKVEEKESVQEKMDTYSLKLLQHLRRSVYYMDKLVAEEESMQSEEASLQTSITTVGGVITNYQEAHDLVSRLTSQLQIAAETSSKRCQKLLDKRVSKG</sequence>
<dbReference type="InParanoid" id="G4YYF1"/>
<evidence type="ECO:0000256" key="6">
    <source>
        <dbReference type="ARBA" id="ARBA00023306"/>
    </source>
</evidence>
<feature type="compositionally biased region" description="Pro residues" evidence="7">
    <location>
        <begin position="933"/>
        <end position="944"/>
    </location>
</feature>
<gene>
    <name evidence="9" type="ORF">PHYSODRAFT_483211</name>
</gene>
<dbReference type="InterPro" id="IPR022031">
    <property type="entry name" value="Rif1_N"/>
</dbReference>
<evidence type="ECO:0000256" key="3">
    <source>
        <dbReference type="ARBA" id="ARBA00022454"/>
    </source>
</evidence>
<dbReference type="GO" id="GO:0000781">
    <property type="term" value="C:chromosome, telomeric region"/>
    <property type="evidence" value="ECO:0007669"/>
    <property type="project" value="UniProtKB-SubCell"/>
</dbReference>
<evidence type="ECO:0000256" key="2">
    <source>
        <dbReference type="ARBA" id="ARBA00004574"/>
    </source>
</evidence>
<evidence type="ECO:0000259" key="8">
    <source>
        <dbReference type="Pfam" id="PF12231"/>
    </source>
</evidence>
<dbReference type="RefSeq" id="XP_009519182.1">
    <property type="nucleotide sequence ID" value="XM_009520887.1"/>
</dbReference>
<feature type="region of interest" description="Disordered" evidence="7">
    <location>
        <begin position="426"/>
        <end position="458"/>
    </location>
</feature>
<reference evidence="9 10" key="1">
    <citation type="journal article" date="2006" name="Science">
        <title>Phytophthora genome sequences uncover evolutionary origins and mechanisms of pathogenesis.</title>
        <authorList>
            <person name="Tyler B.M."/>
            <person name="Tripathy S."/>
            <person name="Zhang X."/>
            <person name="Dehal P."/>
            <person name="Jiang R.H."/>
            <person name="Aerts A."/>
            <person name="Arredondo F.D."/>
            <person name="Baxter L."/>
            <person name="Bensasson D."/>
            <person name="Beynon J.L."/>
            <person name="Chapman J."/>
            <person name="Damasceno C.M."/>
            <person name="Dorrance A.E."/>
            <person name="Dou D."/>
            <person name="Dickerman A.W."/>
            <person name="Dubchak I.L."/>
            <person name="Garbelotto M."/>
            <person name="Gijzen M."/>
            <person name="Gordon S.G."/>
            <person name="Govers F."/>
            <person name="Grunwald N.J."/>
            <person name="Huang W."/>
            <person name="Ivors K.L."/>
            <person name="Jones R.W."/>
            <person name="Kamoun S."/>
            <person name="Krampis K."/>
            <person name="Lamour K.H."/>
            <person name="Lee M.K."/>
            <person name="McDonald W.H."/>
            <person name="Medina M."/>
            <person name="Meijer H.J."/>
            <person name="Nordberg E.K."/>
            <person name="Maclean D.J."/>
            <person name="Ospina-Giraldo M.D."/>
            <person name="Morris P.F."/>
            <person name="Phuntumart V."/>
            <person name="Putnam N.H."/>
            <person name="Rash S."/>
            <person name="Rose J.K."/>
            <person name="Sakihama Y."/>
            <person name="Salamov A.A."/>
            <person name="Savidor A."/>
            <person name="Scheuring C.F."/>
            <person name="Smith B.M."/>
            <person name="Sobral B.W."/>
            <person name="Terry A."/>
            <person name="Torto-Alalibo T.A."/>
            <person name="Win J."/>
            <person name="Xu Z."/>
            <person name="Zhang H."/>
            <person name="Grigoriev I.V."/>
            <person name="Rokhsar D.S."/>
            <person name="Boore J.L."/>
        </authorList>
    </citation>
    <scope>NUCLEOTIDE SEQUENCE [LARGE SCALE GENOMIC DNA]</scope>
    <source>
        <strain evidence="9 10">P6497</strain>
    </source>
</reference>
<dbReference type="OMA" id="RVTFCLQ"/>
<dbReference type="EMBL" id="JH159152">
    <property type="protein sequence ID" value="EGZ23894.1"/>
    <property type="molecule type" value="Genomic_DNA"/>
</dbReference>
<feature type="compositionally biased region" description="Basic and acidic residues" evidence="7">
    <location>
        <begin position="1023"/>
        <end position="1033"/>
    </location>
</feature>
<comment type="subcellular location">
    <subcellularLocation>
        <location evidence="2">Chromosome</location>
        <location evidence="2">Telomere</location>
    </subcellularLocation>
    <subcellularLocation>
        <location evidence="1">Nucleus</location>
    </subcellularLocation>
</comment>
<dbReference type="InterPro" id="IPR016024">
    <property type="entry name" value="ARM-type_fold"/>
</dbReference>
<dbReference type="KEGG" id="psoj:PHYSODRAFT_483211"/>
<feature type="region of interest" description="Disordered" evidence="7">
    <location>
        <begin position="911"/>
        <end position="1033"/>
    </location>
</feature>
<dbReference type="Pfam" id="PF12231">
    <property type="entry name" value="Rif1_N"/>
    <property type="match status" value="1"/>
</dbReference>
<keyword evidence="10" id="KW-1185">Reference proteome</keyword>
<keyword evidence="3" id="KW-0158">Chromosome</keyword>
<proteinExistence type="predicted"/>
<evidence type="ECO:0000256" key="4">
    <source>
        <dbReference type="ARBA" id="ARBA00022895"/>
    </source>
</evidence>
<feature type="compositionally biased region" description="Low complexity" evidence="7">
    <location>
        <begin position="434"/>
        <end position="453"/>
    </location>
</feature>
<evidence type="ECO:0000256" key="1">
    <source>
        <dbReference type="ARBA" id="ARBA00004123"/>
    </source>
</evidence>
<dbReference type="GeneID" id="20655596"/>
<dbReference type="SUPFAM" id="SSF48371">
    <property type="entry name" value="ARM repeat"/>
    <property type="match status" value="1"/>
</dbReference>